<feature type="transmembrane region" description="Helical" evidence="1">
    <location>
        <begin position="219"/>
        <end position="238"/>
    </location>
</feature>
<feature type="transmembrane region" description="Helical" evidence="1">
    <location>
        <begin position="97"/>
        <end position="119"/>
    </location>
</feature>
<dbReference type="OrthoDB" id="2349131at2"/>
<keyword evidence="3" id="KW-1185">Reference proteome</keyword>
<evidence type="ECO:0008006" key="4">
    <source>
        <dbReference type="Google" id="ProtNLM"/>
    </source>
</evidence>
<feature type="transmembrane region" description="Helical" evidence="1">
    <location>
        <begin position="307"/>
        <end position="327"/>
    </location>
</feature>
<name>A0A265N7Y2_9BACI</name>
<feature type="transmembrane region" description="Helical" evidence="1">
    <location>
        <begin position="375"/>
        <end position="392"/>
    </location>
</feature>
<feature type="transmembrane region" description="Helical" evidence="1">
    <location>
        <begin position="176"/>
        <end position="207"/>
    </location>
</feature>
<evidence type="ECO:0000313" key="2">
    <source>
        <dbReference type="EMBL" id="OZU88138.1"/>
    </source>
</evidence>
<dbReference type="EMBL" id="NPMS01000006">
    <property type="protein sequence ID" value="OZU88138.1"/>
    <property type="molecule type" value="Genomic_DNA"/>
</dbReference>
<keyword evidence="1" id="KW-0812">Transmembrane</keyword>
<feature type="transmembrane region" description="Helical" evidence="1">
    <location>
        <begin position="280"/>
        <end position="300"/>
    </location>
</feature>
<feature type="transmembrane region" description="Helical" evidence="1">
    <location>
        <begin position="131"/>
        <end position="164"/>
    </location>
</feature>
<dbReference type="AlphaFoldDB" id="A0A265N7Y2"/>
<feature type="transmembrane region" description="Helical" evidence="1">
    <location>
        <begin position="12"/>
        <end position="32"/>
    </location>
</feature>
<proteinExistence type="predicted"/>
<reference evidence="2 3" key="1">
    <citation type="submission" date="2017-08" db="EMBL/GenBank/DDBJ databases">
        <title>Virgibacillus indicus sp. nov. and Virgibacillus profoundi sp. nov, two moderately halophilic bacteria isolated from marine sediment by using the Microfluidic Streak Plate.</title>
        <authorList>
            <person name="Xu B."/>
            <person name="Hu B."/>
            <person name="Wang J."/>
            <person name="Zhu Y."/>
            <person name="Huang L."/>
            <person name="Du W."/>
            <person name="Huang Y."/>
        </authorList>
    </citation>
    <scope>NUCLEOTIDE SEQUENCE [LARGE SCALE GENOMIC DNA]</scope>
    <source>
        <strain evidence="2 3">IO3-P2-C2</strain>
    </source>
</reference>
<dbReference type="RefSeq" id="WP_094886395.1">
    <property type="nucleotide sequence ID" value="NZ_NPMS01000006.1"/>
</dbReference>
<organism evidence="2 3">
    <name type="scientific">Virgibacillus indicus</name>
    <dbReference type="NCBI Taxonomy" id="2024554"/>
    <lineage>
        <taxon>Bacteria</taxon>
        <taxon>Bacillati</taxon>
        <taxon>Bacillota</taxon>
        <taxon>Bacilli</taxon>
        <taxon>Bacillales</taxon>
        <taxon>Bacillaceae</taxon>
        <taxon>Virgibacillus</taxon>
    </lineage>
</organism>
<keyword evidence="1" id="KW-1133">Transmembrane helix</keyword>
<dbReference type="InterPro" id="IPR046107">
    <property type="entry name" value="DUF6044"/>
</dbReference>
<keyword evidence="1" id="KW-0472">Membrane</keyword>
<evidence type="ECO:0000256" key="1">
    <source>
        <dbReference type="SAM" id="Phobius"/>
    </source>
</evidence>
<evidence type="ECO:0000313" key="3">
    <source>
        <dbReference type="Proteomes" id="UP000216498"/>
    </source>
</evidence>
<protein>
    <recommendedName>
        <fullName evidence="4">YkoS</fullName>
    </recommendedName>
</protein>
<gene>
    <name evidence="2" type="ORF">CIL03_13510</name>
</gene>
<dbReference type="Pfam" id="PF19510">
    <property type="entry name" value="DUF6044"/>
    <property type="match status" value="1"/>
</dbReference>
<feature type="transmembrane region" description="Helical" evidence="1">
    <location>
        <begin position="347"/>
        <end position="368"/>
    </location>
</feature>
<comment type="caution">
    <text evidence="2">The sequence shown here is derived from an EMBL/GenBank/DDBJ whole genome shotgun (WGS) entry which is preliminary data.</text>
</comment>
<sequence length="563" mass="65521">MWSIRYTNFMKHKYFFLGFLVLIGYLLPYYILGENTHIRVHDNLDSNIVWYKLLVESGQIFALTDTALPNVINGLPRSALASGLDAMVWLYIMYEPMTAYIIGQTIMRIAALFGMYLLLKNFILPTEKPDWIPAGAALAFAMLPFWPSGMLSIAGLPLILFVFLTIRKFGRQTPKGYWAVLTIFPFFSNFVLTMVFFLGVMGVLWIIDWIRKKMSNWTFFTSLALMTTIYIIKNYLLISSMFFDSGFTSHREELSLGHKDLAGTFDLFVHNFVNGHTHDMAVHTTVILPVVGIAFLVAAYRNLKPKMLLVFFLANAVLSLWYAFWYWEGLRVIKDQIMVVNTFNFSRVHFFDPAIWYICFALALLVFWKHLRFGKVLAIALIVMQCFHVFVLNEENKYSQIGTPTFKEFYAEELFEEIEESIDKDQSDYRIVSIGMHPTIAQYNGFHTLDTYNNSFPLEYKHKFREIVAPELEKNSEIKSYFDTWGGRLYMYTDELGKNYMFTKNSDKAIENLNIDTEALKDLGGDYIFSAVPIENYKENGLEFEESFVKEDLPWKIWVYRVG</sequence>
<dbReference type="Proteomes" id="UP000216498">
    <property type="component" value="Unassembled WGS sequence"/>
</dbReference>
<accession>A0A265N7Y2</accession>